<reference evidence="1 2" key="1">
    <citation type="journal article" date="2022" name="DNA Res.">
        <title>Chromosomal-level genome assembly of the orchid tree Bauhinia variegata (Leguminosae; Cercidoideae) supports the allotetraploid origin hypothesis of Bauhinia.</title>
        <authorList>
            <person name="Zhong Y."/>
            <person name="Chen Y."/>
            <person name="Zheng D."/>
            <person name="Pang J."/>
            <person name="Liu Y."/>
            <person name="Luo S."/>
            <person name="Meng S."/>
            <person name="Qian L."/>
            <person name="Wei D."/>
            <person name="Dai S."/>
            <person name="Zhou R."/>
        </authorList>
    </citation>
    <scope>NUCLEOTIDE SEQUENCE [LARGE SCALE GENOMIC DNA]</scope>
    <source>
        <strain evidence="1">BV-YZ2020</strain>
    </source>
</reference>
<protein>
    <submittedName>
        <fullName evidence="1">Uncharacterized protein</fullName>
    </submittedName>
</protein>
<dbReference type="Proteomes" id="UP000828941">
    <property type="component" value="Chromosome 12"/>
</dbReference>
<evidence type="ECO:0000313" key="2">
    <source>
        <dbReference type="Proteomes" id="UP000828941"/>
    </source>
</evidence>
<dbReference type="EMBL" id="CM039437">
    <property type="protein sequence ID" value="KAI4308638.1"/>
    <property type="molecule type" value="Genomic_DNA"/>
</dbReference>
<organism evidence="1 2">
    <name type="scientific">Bauhinia variegata</name>
    <name type="common">Purple orchid tree</name>
    <name type="synonym">Phanera variegata</name>
    <dbReference type="NCBI Taxonomy" id="167791"/>
    <lineage>
        <taxon>Eukaryota</taxon>
        <taxon>Viridiplantae</taxon>
        <taxon>Streptophyta</taxon>
        <taxon>Embryophyta</taxon>
        <taxon>Tracheophyta</taxon>
        <taxon>Spermatophyta</taxon>
        <taxon>Magnoliopsida</taxon>
        <taxon>eudicotyledons</taxon>
        <taxon>Gunneridae</taxon>
        <taxon>Pentapetalae</taxon>
        <taxon>rosids</taxon>
        <taxon>fabids</taxon>
        <taxon>Fabales</taxon>
        <taxon>Fabaceae</taxon>
        <taxon>Cercidoideae</taxon>
        <taxon>Cercideae</taxon>
        <taxon>Bauhiniinae</taxon>
        <taxon>Bauhinia</taxon>
    </lineage>
</organism>
<comment type="caution">
    <text evidence="1">The sequence shown here is derived from an EMBL/GenBank/DDBJ whole genome shotgun (WGS) entry which is preliminary data.</text>
</comment>
<sequence>MEFGASDAIDLVKCVGNWTWEQARFSMCFNSLVEEFDQEKKKLEANMDDMHKNVKNSVRNTIEVASRDKLDLKNAEDLRKEVDKLQEEVNLKKACCHGRCPDLYWQDRIGRQLADKTEDMKKLNAQFQPQKFSRIQSLPGMEYYSSKDFIPLRSTKKAFDELLMALNDPNIRRIGLHGMGGCGKTTLVKEVGKEAQKLFEKVVFVTVSRNLEVRKIQGSIADHLNLTLKEENEQVRAKRLYLRLCGSEKILIILDDVWEELNFEAIGIPFHEKSEGCRILLTTRLRGVCVSLKCKEVSLGLLSEEEAWQLFQKHAGINENASEKFLKGLPRDINKACKGLPIAITAFAKALKDKDLDDWKDVYDLLKHCQQVDIQNKSEDPYGSLEFSYNCLKDKEAEELFLLCSLFPEDSEIKKEDLIRMAIGLGLFGNVNSCNNARRKGRWAIGKLLDSFLLLKAKDGMSVMLHDILRAVALRIAVNKIQTILEPTGRHSLMKLPEHVAPEEITKLYCYNINEFPLQFECPNLEILIVCKDAKGSPKLPNEFFKEMRGLKVLTIMDKSSWQKSTLMLPESIWSLKLLRTLCIRGCRLDSNFSLEQLKHLEILEFCNCSIMQLPNDIAELEKLKLLDVSRCRVRGNPYKVLGHCEELEELHFSEIELDREELKDQNLAEFFEKNDLSKLERYNVQIGARVEKLKDDPKSRFLSISPYSDQDKSTSTTTIKALAQNAEVLFLENIPKSVENVIPDIVFQEGVCLKDLIELLICNSEGIKYLIDTTQQLNQNTTVLSNLLKLRITGMKCMEGFCKGEPTCGLFEQLKELECSQLPVLSSLGNPKLCNLVILKLDSCPKLESLFTPAVAVSLSLLEELKVTKCHGLIYIIGDDKEEDITDGNDQRTYKSVFKKLKELVVGDCSKLEYLIPLSFAWGLENLEILKIYLAPNLKYGFGKYSRPQQSSYQNQNVTHIIDLPVLKVLELLNLEEIISICSKNYNVKFPHLLESHIVDKCPNLYPIISTNAPMVDSDIEVQVQLEGEPPRKAKLSFMPSGTSIVAKNIKEWVFAPILRQARYSLSFNTYVKDLQSETEILKFTTASLRDRAEGETLELDSRVQEWLVNAGTLIKEAEKLEQKAIEYRSCCFGHFPNWIQQYRIGKQAERKINAIVKHNQSREFQKFSQRASLPCMDDYFKENFILFNSRKTIYYSVLELLKENEISIIGLHGTGGCGKTTLAKLMAKEAEQLFDKVIFVDVSSNRDVRKIQEKIARTLNWKLLEASESVRAKNLFMRLSTGERVLIILDNARDRLNLEDIGIPYGVNHKGCSILIITRSKQVCIMMDCRRMFSLLPLSEEEAWFLLQRHARIREDTNDSLKDVSKEVARECGGLPIAIVALASTLKGKTEDDWKEALTMLRSPTDNEADLGSTYKCLQVSYHNLADENAKSLFLLCSIFPEDFEIYEEHLMRYGIVLGLFGEVSSYERGRDKVREAKEKLIDSCLLFKEDKGQWVKMHSLFRDIALSIANKEIVTLEGTHEWQLGNTIRYLWCENVGKLPNQFYFPKLEFLHLGVLNNLMLPDEFFNGMKCLRVLVLRCNSYFPKQNSYFSKQNLKIILSLPNLVGLFLEGWELGDISFMVRLNKLEALVLRRCSFQEIPSEITELRKLRLLELSNCRIERNSYEAIGRCSQLQELYFIGNSCSKWNYQRENGVAFFQEKEIALRLERYCVEIGRTFGVLYKGDFSTSRSLYIEYFDASSSNATIKNLVQRAEVLSLGKISGGCENIIPDMVQKIGEGMNGLIELQLKNSDEIKCITGSIGHVGAFFPCLTKLDVNSLKHMEALCIGPIPAGSFQKLKKLQLYNCPLLESLFTVAVAQSLEMLEIMSITKCDRLKHVIWDADADTEAKQEIITIDDDDQKSISAFPKLEVLRVQYCRNIEYLGGHWLLNFGSLKVLNVGYCSSLKSLLTASTAKTMTTLEELDIKCCSSLTEVFGAPYGEGGQALTLTRLKMLRITKLPNLIEVSRGFKLQHVINVEVDNCPKFHGPVVGFQNLSQGQNPGERKIRIRGLHGMESLCCGPTPANSFEKLKELELCECPSLKSLLTVAVTQSLEMLQILRIIKCERFEHLICDVDANADRDAEKEIITIDNDQKSTSAFSKLEVLNISYCKNLEYLGGHWLLNLSSLKVLKVISCSSLKSMFTPSTAKTMTSLEELSILECPSLKEVFGVPNDEDGQALILPRLKMFRFTKLPNLIEVSRGFKLQHVINAEVYDCPLFGVRFDGFRDMSQAQNADEIKYIADSTIQVGAFFPA</sequence>
<name>A0ACB9LHY0_BAUVA</name>
<keyword evidence="2" id="KW-1185">Reference proteome</keyword>
<accession>A0ACB9LHY0</accession>
<evidence type="ECO:0000313" key="1">
    <source>
        <dbReference type="EMBL" id="KAI4308638.1"/>
    </source>
</evidence>
<proteinExistence type="predicted"/>
<gene>
    <name evidence="1" type="ORF">L6164_031694</name>
</gene>